<dbReference type="SUPFAM" id="SSF52374">
    <property type="entry name" value="Nucleotidylyl transferase"/>
    <property type="match status" value="1"/>
</dbReference>
<reference evidence="12" key="1">
    <citation type="submission" date="2023-05" db="EMBL/GenBank/DDBJ databases">
        <title>Cataloging the Phylogenetic Diversity of Human Bladder Bacteria.</title>
        <authorList>
            <person name="Du J."/>
        </authorList>
    </citation>
    <scope>NUCLEOTIDE SEQUENCE</scope>
    <source>
        <strain evidence="12">UMB1231</strain>
    </source>
</reference>
<keyword evidence="5 10" id="KW-0548">Nucleotidyltransferase</keyword>
<evidence type="ECO:0000256" key="4">
    <source>
        <dbReference type="ARBA" id="ARBA00022679"/>
    </source>
</evidence>
<evidence type="ECO:0000256" key="8">
    <source>
        <dbReference type="ARBA" id="ARBA00023027"/>
    </source>
</evidence>
<feature type="domain" description="Cytidyltransferase-like" evidence="11">
    <location>
        <begin position="43"/>
        <end position="199"/>
    </location>
</feature>
<dbReference type="HAMAP" id="MF_00244">
    <property type="entry name" value="NaMN_adenylyltr"/>
    <property type="match status" value="1"/>
</dbReference>
<dbReference type="Gene3D" id="3.40.50.620">
    <property type="entry name" value="HUPs"/>
    <property type="match status" value="1"/>
</dbReference>
<dbReference type="GO" id="GO:0009435">
    <property type="term" value="P:NAD+ biosynthetic process"/>
    <property type="evidence" value="ECO:0007669"/>
    <property type="project" value="UniProtKB-UniRule"/>
</dbReference>
<comment type="pathway">
    <text evidence="2 10">Cofactor biosynthesis; NAD(+) biosynthesis; deamido-NAD(+) from nicotinate D-ribonucleotide: step 1/1.</text>
</comment>
<evidence type="ECO:0000256" key="2">
    <source>
        <dbReference type="ARBA" id="ARBA00005019"/>
    </source>
</evidence>
<protein>
    <recommendedName>
        <fullName evidence="10">Probable nicotinate-nucleotide adenylyltransferase</fullName>
        <ecNumber evidence="10">2.7.7.18</ecNumber>
    </recommendedName>
    <alternativeName>
        <fullName evidence="10">Deamido-NAD(+) diphosphorylase</fullName>
    </alternativeName>
    <alternativeName>
        <fullName evidence="10">Deamido-NAD(+) pyrophosphorylase</fullName>
    </alternativeName>
    <alternativeName>
        <fullName evidence="10">Nicotinate mononucleotide adenylyltransferase</fullName>
        <shortName evidence="10">NaMN adenylyltransferase</shortName>
    </alternativeName>
</protein>
<dbReference type="CDD" id="cd02165">
    <property type="entry name" value="NMNAT"/>
    <property type="match status" value="1"/>
</dbReference>
<dbReference type="NCBIfam" id="TIGR00482">
    <property type="entry name" value="nicotinate (nicotinamide) nucleotide adenylyltransferase"/>
    <property type="match status" value="1"/>
</dbReference>
<keyword evidence="3 10" id="KW-0662">Pyridine nucleotide biosynthesis</keyword>
<dbReference type="PANTHER" id="PTHR39321">
    <property type="entry name" value="NICOTINATE-NUCLEOTIDE ADENYLYLTRANSFERASE-RELATED"/>
    <property type="match status" value="1"/>
</dbReference>
<evidence type="ECO:0000256" key="3">
    <source>
        <dbReference type="ARBA" id="ARBA00022642"/>
    </source>
</evidence>
<evidence type="ECO:0000313" key="13">
    <source>
        <dbReference type="Proteomes" id="UP001229251"/>
    </source>
</evidence>
<dbReference type="InterPro" id="IPR005248">
    <property type="entry name" value="NadD/NMNAT"/>
</dbReference>
<accession>A0AAJ1Q6B7</accession>
<dbReference type="PANTHER" id="PTHR39321:SF3">
    <property type="entry name" value="PHOSPHOPANTETHEINE ADENYLYLTRANSFERASE"/>
    <property type="match status" value="1"/>
</dbReference>
<comment type="caution">
    <text evidence="12">The sequence shown here is derived from an EMBL/GenBank/DDBJ whole genome shotgun (WGS) entry which is preliminary data.</text>
</comment>
<dbReference type="EC" id="2.7.7.18" evidence="10"/>
<comment type="function">
    <text evidence="1 10">Catalyzes the reversible adenylation of nicotinate mononucleotide (NaMN) to nicotinic acid adenine dinucleotide (NaAD).</text>
</comment>
<evidence type="ECO:0000256" key="6">
    <source>
        <dbReference type="ARBA" id="ARBA00022741"/>
    </source>
</evidence>
<name>A0AAJ1Q6B7_9LACT</name>
<dbReference type="NCBIfam" id="TIGR00125">
    <property type="entry name" value="cyt_tran_rel"/>
    <property type="match status" value="1"/>
</dbReference>
<comment type="similarity">
    <text evidence="10">Belongs to the NadD family.</text>
</comment>
<dbReference type="InterPro" id="IPR004821">
    <property type="entry name" value="Cyt_trans-like"/>
</dbReference>
<dbReference type="InterPro" id="IPR014729">
    <property type="entry name" value="Rossmann-like_a/b/a_fold"/>
</dbReference>
<dbReference type="NCBIfam" id="NF000840">
    <property type="entry name" value="PRK00071.1-3"/>
    <property type="match status" value="1"/>
</dbReference>
<organism evidence="12 13">
    <name type="scientific">Facklamia hominis</name>
    <dbReference type="NCBI Taxonomy" id="178214"/>
    <lineage>
        <taxon>Bacteria</taxon>
        <taxon>Bacillati</taxon>
        <taxon>Bacillota</taxon>
        <taxon>Bacilli</taxon>
        <taxon>Lactobacillales</taxon>
        <taxon>Aerococcaceae</taxon>
        <taxon>Facklamia</taxon>
    </lineage>
</organism>
<evidence type="ECO:0000256" key="7">
    <source>
        <dbReference type="ARBA" id="ARBA00022840"/>
    </source>
</evidence>
<gene>
    <name evidence="10" type="primary">nadD</name>
    <name evidence="12" type="ORF">QP433_06135</name>
</gene>
<keyword evidence="6 10" id="KW-0547">Nucleotide-binding</keyword>
<dbReference type="GO" id="GO:0004515">
    <property type="term" value="F:nicotinate-nucleotide adenylyltransferase activity"/>
    <property type="evidence" value="ECO:0007669"/>
    <property type="project" value="UniProtKB-UniRule"/>
</dbReference>
<dbReference type="Pfam" id="PF01467">
    <property type="entry name" value="CTP_transf_like"/>
    <property type="match status" value="1"/>
</dbReference>
<dbReference type="RefSeq" id="WP_285066029.1">
    <property type="nucleotide sequence ID" value="NZ_JASOOE010000010.1"/>
</dbReference>
<evidence type="ECO:0000256" key="1">
    <source>
        <dbReference type="ARBA" id="ARBA00002324"/>
    </source>
</evidence>
<evidence type="ECO:0000259" key="11">
    <source>
        <dbReference type="Pfam" id="PF01467"/>
    </source>
</evidence>
<dbReference type="AlphaFoldDB" id="A0AAJ1Q6B7"/>
<dbReference type="Proteomes" id="UP001229251">
    <property type="component" value="Unassembled WGS sequence"/>
</dbReference>
<dbReference type="NCBIfam" id="NF000841">
    <property type="entry name" value="PRK00071.1-4"/>
    <property type="match status" value="1"/>
</dbReference>
<keyword evidence="4 10" id="KW-0808">Transferase</keyword>
<evidence type="ECO:0000313" key="12">
    <source>
        <dbReference type="EMBL" id="MDK7187554.1"/>
    </source>
</evidence>
<dbReference type="GO" id="GO:0005524">
    <property type="term" value="F:ATP binding"/>
    <property type="evidence" value="ECO:0007669"/>
    <property type="project" value="UniProtKB-KW"/>
</dbReference>
<evidence type="ECO:0000256" key="9">
    <source>
        <dbReference type="ARBA" id="ARBA00048721"/>
    </source>
</evidence>
<comment type="catalytic activity">
    <reaction evidence="9 10">
        <text>nicotinate beta-D-ribonucleotide + ATP + H(+) = deamido-NAD(+) + diphosphate</text>
        <dbReference type="Rhea" id="RHEA:22860"/>
        <dbReference type="ChEBI" id="CHEBI:15378"/>
        <dbReference type="ChEBI" id="CHEBI:30616"/>
        <dbReference type="ChEBI" id="CHEBI:33019"/>
        <dbReference type="ChEBI" id="CHEBI:57502"/>
        <dbReference type="ChEBI" id="CHEBI:58437"/>
        <dbReference type="EC" id="2.7.7.18"/>
    </reaction>
</comment>
<proteinExistence type="inferred from homology"/>
<keyword evidence="7 10" id="KW-0067">ATP-binding</keyword>
<dbReference type="EMBL" id="JASOOE010000010">
    <property type="protein sequence ID" value="MDK7187554.1"/>
    <property type="molecule type" value="Genomic_DNA"/>
</dbReference>
<evidence type="ECO:0000256" key="5">
    <source>
        <dbReference type="ARBA" id="ARBA00022695"/>
    </source>
</evidence>
<sequence>MKLSAMHMMDADTIDAIEVNGEVMPDSSAFVIRQPKSNQRIGILGGTFNPPHLGHLMMAQQVGTQLELDEVWFMPTAKPPHAPGKTTIAASHRLKMVELAIADNPLFKLQSYEVNRGGKNYSVDTLRHFKENYPETDFYFIMGADSVKDLPTWYKPDELLQLVQIVGVSRPGFMAEQDKYPILWVDSPLVDLSSTEIRLRVYLDQSIRYQVPAAVEAYIQQQGLYAYPR</sequence>
<keyword evidence="8 10" id="KW-0520">NAD</keyword>
<evidence type="ECO:0000256" key="10">
    <source>
        <dbReference type="HAMAP-Rule" id="MF_00244"/>
    </source>
</evidence>